<dbReference type="RefSeq" id="WP_317636285.1">
    <property type="nucleotide sequence ID" value="NZ_AP026802.1"/>
</dbReference>
<evidence type="ECO:0000256" key="9">
    <source>
        <dbReference type="ARBA" id="ARBA00023204"/>
    </source>
</evidence>
<evidence type="ECO:0000256" key="7">
    <source>
        <dbReference type="ARBA" id="ARBA00022840"/>
    </source>
</evidence>
<reference evidence="12 13" key="1">
    <citation type="journal article" date="2023" name="Microbiol. Spectr.">
        <title>Symbiosis of Carpenter Bees with Uncharacterized Lactic Acid Bacteria Showing NAD Auxotrophy.</title>
        <authorList>
            <person name="Kawasaki S."/>
            <person name="Ozawa K."/>
            <person name="Mori T."/>
            <person name="Yamamoto A."/>
            <person name="Ito M."/>
            <person name="Ohkuma M."/>
            <person name="Sakamoto M."/>
            <person name="Matsutani M."/>
        </authorList>
    </citation>
    <scope>NUCLEOTIDE SEQUENCE [LARGE SCALE GENOMIC DNA]</scope>
    <source>
        <strain evidence="12 13">XA3</strain>
    </source>
</reference>
<dbReference type="InterPro" id="IPR038726">
    <property type="entry name" value="PDDEXK_AddAB-type"/>
</dbReference>
<evidence type="ECO:0000256" key="2">
    <source>
        <dbReference type="ARBA" id="ARBA00022741"/>
    </source>
</evidence>
<dbReference type="GO" id="GO:0003677">
    <property type="term" value="F:DNA binding"/>
    <property type="evidence" value="ECO:0007669"/>
    <property type="project" value="UniProtKB-KW"/>
</dbReference>
<dbReference type="GO" id="GO:0004386">
    <property type="term" value="F:helicase activity"/>
    <property type="evidence" value="ECO:0007669"/>
    <property type="project" value="UniProtKB-KW"/>
</dbReference>
<keyword evidence="7" id="KW-0067">ATP-binding</keyword>
<evidence type="ECO:0000259" key="11">
    <source>
        <dbReference type="Pfam" id="PF21445"/>
    </source>
</evidence>
<keyword evidence="3" id="KW-0227">DNA damage</keyword>
<evidence type="ECO:0000313" key="13">
    <source>
        <dbReference type="Proteomes" id="UP001321861"/>
    </source>
</evidence>
<evidence type="ECO:0000256" key="6">
    <source>
        <dbReference type="ARBA" id="ARBA00022839"/>
    </source>
</evidence>
<name>A0AAU9CWN0_9LACO</name>
<dbReference type="GO" id="GO:0005524">
    <property type="term" value="F:ATP binding"/>
    <property type="evidence" value="ECO:0007669"/>
    <property type="project" value="UniProtKB-KW"/>
</dbReference>
<organism evidence="12 13">
    <name type="scientific">Xylocopilactobacillus apicola</name>
    <dbReference type="NCBI Taxonomy" id="2932184"/>
    <lineage>
        <taxon>Bacteria</taxon>
        <taxon>Bacillati</taxon>
        <taxon>Bacillota</taxon>
        <taxon>Bacilli</taxon>
        <taxon>Lactobacillales</taxon>
        <taxon>Lactobacillaceae</taxon>
        <taxon>Xylocopilactobacillus</taxon>
    </lineage>
</organism>
<dbReference type="InterPro" id="IPR049035">
    <property type="entry name" value="ADDB_N"/>
</dbReference>
<keyword evidence="8" id="KW-0238">DNA-binding</keyword>
<dbReference type="GO" id="GO:0004527">
    <property type="term" value="F:exonuclease activity"/>
    <property type="evidence" value="ECO:0007669"/>
    <property type="project" value="UniProtKB-KW"/>
</dbReference>
<feature type="domain" description="PD-(D/E)XK endonuclease-like" evidence="10">
    <location>
        <begin position="740"/>
        <end position="1047"/>
    </location>
</feature>
<dbReference type="InterPro" id="IPR027417">
    <property type="entry name" value="P-loop_NTPase"/>
</dbReference>
<dbReference type="GO" id="GO:0006281">
    <property type="term" value="P:DNA repair"/>
    <property type="evidence" value="ECO:0007669"/>
    <property type="project" value="UniProtKB-KW"/>
</dbReference>
<dbReference type="InterPro" id="IPR011604">
    <property type="entry name" value="PDDEXK-like_dom_sf"/>
</dbReference>
<dbReference type="SUPFAM" id="SSF52540">
    <property type="entry name" value="P-loop containing nucleoside triphosphate hydrolases"/>
    <property type="match status" value="1"/>
</dbReference>
<sequence length="1101" mass="128723">MVFKIIQGGARADFLSIIAKKIRSLPTDEEIFLIVPNNLKFKTEIKMLNLLNANETSFFSMPNLKIYSFNRLVWYFLNDSSYFQLPELTTSMKNMILTSILLEKNDELKVYRNFATDVGFIDLLRQQIEIFEQEGLTFKDLAGLRDSKLDLEKNADLALIYQRYEQIIAQPFRNEQSDFQNLAQHLESQDLSKTNFIFFDYLEMTKIETDLLKQLIVQAKDVYFLRYHDAVIDKNSIVENLQSEGVKPRFATYHSESNKQIASIFVNQQNVQEKRDIQIFRCSDRYTEVKKIALEITQLVRTKSARFSDFLIIGSQINDYEPFFNEIFPSYQIPFLGEFTNSMTHASVTYLLKKILDLVRGQIKLTDLFDLLKTQKILDLSEEIIFDAENFALKLGITGRDFLSLEMTGEIFKRSFAKNPQQLDNFLLVKKMTQELLIPLINDLKKGTQALDYSNIIYDFFVDSGILDKFNQKRSELEATGKQLASDQIEQEVNNFVKLLDEMVSIFKDQKLSFNNFAQILLNGFKTKTYAMVPSVMDEVQIADLNKINLADYKYVWIVNAVDGNLPFNHEPNELLFSTEELAAIANETGDQFLLRYCVNSKNDSEQKLNYLMMSFAQTKLFISFPTHDQDLTLLPSTYLNVLRDKFQIPFEDFSDLPDATNFRDRLSFSNPALTDLVQVIREALVKQEKISDDWSNLFYWFQQNRNDELEQVLDALTINDNHEVDPALIEEIFNRQILLSITNMETYFRNPYEFFVKYVLKVRERSISEVNPLVSGLVFHDVLDQFFKILKSSGSTIKNLADEELVTITHQVYKEVIRDQHLEFLLNDALDRFNLELLEQTVTSTLRSIKMQGITAKTLFTEKSFGMNGDEIQPIFMLDDSRSLKLNGKIDRLDTVGNFFNVIDYKSSKRKFDLNDFYNGLDLQLITYLQILKNYYFKAPTQKIGGSFFYQIQDPIIEHAKVGANFDQTWLKNYQYNGLFLNDENYLQLISDDLSKNNLKWRDLFPTPKTAKQQNAYTEDEFKVIFAYNQKRFQTLAELIYQGSFPQKLLFRTFDEVKSYRNNSYQSILLFDPELNHDFRIWHPRTPADLLNLMKGDFHE</sequence>
<keyword evidence="13" id="KW-1185">Reference proteome</keyword>
<keyword evidence="9" id="KW-0234">DNA repair</keyword>
<dbReference type="EMBL" id="AP026802">
    <property type="protein sequence ID" value="BDR58379.1"/>
    <property type="molecule type" value="Genomic_DNA"/>
</dbReference>
<keyword evidence="4" id="KW-0378">Hydrolase</keyword>
<evidence type="ECO:0000256" key="4">
    <source>
        <dbReference type="ARBA" id="ARBA00022801"/>
    </source>
</evidence>
<proteinExistence type="predicted"/>
<evidence type="ECO:0000256" key="3">
    <source>
        <dbReference type="ARBA" id="ARBA00022763"/>
    </source>
</evidence>
<dbReference type="Gene3D" id="3.90.320.10">
    <property type="match status" value="1"/>
</dbReference>
<feature type="domain" description="ATP-dependent helicase/deoxyribonuclease subunit B N-terminal" evidence="11">
    <location>
        <begin position="15"/>
        <end position="229"/>
    </location>
</feature>
<evidence type="ECO:0000259" key="10">
    <source>
        <dbReference type="Pfam" id="PF12705"/>
    </source>
</evidence>
<keyword evidence="6" id="KW-0269">Exonuclease</keyword>
<evidence type="ECO:0000256" key="8">
    <source>
        <dbReference type="ARBA" id="ARBA00023125"/>
    </source>
</evidence>
<dbReference type="Gene3D" id="3.40.50.300">
    <property type="entry name" value="P-loop containing nucleotide triphosphate hydrolases"/>
    <property type="match status" value="3"/>
</dbReference>
<keyword evidence="5 12" id="KW-0347">Helicase</keyword>
<dbReference type="Pfam" id="PF12705">
    <property type="entry name" value="PDDEXK_1"/>
    <property type="match status" value="1"/>
</dbReference>
<keyword evidence="2" id="KW-0547">Nucleotide-binding</keyword>
<accession>A0AAU9CWN0</accession>
<gene>
    <name evidence="12" type="primary">rexB</name>
    <name evidence="12" type="ORF">XA3_08200</name>
</gene>
<evidence type="ECO:0000256" key="5">
    <source>
        <dbReference type="ARBA" id="ARBA00022806"/>
    </source>
</evidence>
<keyword evidence="1" id="KW-0540">Nuclease</keyword>
<dbReference type="SUPFAM" id="SSF52980">
    <property type="entry name" value="Restriction endonuclease-like"/>
    <property type="match status" value="1"/>
</dbReference>
<protein>
    <submittedName>
        <fullName evidence="12">ATP-dependent helicase/deoxyribonuclease subunit B</fullName>
    </submittedName>
</protein>
<dbReference type="AlphaFoldDB" id="A0AAU9CWN0"/>
<dbReference type="Pfam" id="PF21445">
    <property type="entry name" value="ADDB_N"/>
    <property type="match status" value="1"/>
</dbReference>
<evidence type="ECO:0000256" key="1">
    <source>
        <dbReference type="ARBA" id="ARBA00022722"/>
    </source>
</evidence>
<dbReference type="Proteomes" id="UP001321861">
    <property type="component" value="Chromosome"/>
</dbReference>
<dbReference type="KEGG" id="xap:XA3_08200"/>
<dbReference type="InterPro" id="IPR011335">
    <property type="entry name" value="Restrct_endonuc-II-like"/>
</dbReference>
<evidence type="ECO:0000313" key="12">
    <source>
        <dbReference type="EMBL" id="BDR58379.1"/>
    </source>
</evidence>